<proteinExistence type="predicted"/>
<name>C7QGM2_CATAD</name>
<dbReference type="InParanoid" id="C7QGM2"/>
<protein>
    <submittedName>
        <fullName evidence="1">Uncharacterized protein</fullName>
    </submittedName>
</protein>
<evidence type="ECO:0000313" key="1">
    <source>
        <dbReference type="EMBL" id="ACU74902.1"/>
    </source>
</evidence>
<reference evidence="1 2" key="1">
    <citation type="journal article" date="2009" name="Stand. Genomic Sci.">
        <title>Complete genome sequence of Catenulispora acidiphila type strain (ID 139908).</title>
        <authorList>
            <person name="Copeland A."/>
            <person name="Lapidus A."/>
            <person name="Glavina Del Rio T."/>
            <person name="Nolan M."/>
            <person name="Lucas S."/>
            <person name="Chen F."/>
            <person name="Tice H."/>
            <person name="Cheng J.F."/>
            <person name="Bruce D."/>
            <person name="Goodwin L."/>
            <person name="Pitluck S."/>
            <person name="Mikhailova N."/>
            <person name="Pati A."/>
            <person name="Ivanova N."/>
            <person name="Mavromatis K."/>
            <person name="Chen A."/>
            <person name="Palaniappan K."/>
            <person name="Chain P."/>
            <person name="Land M."/>
            <person name="Hauser L."/>
            <person name="Chang Y.J."/>
            <person name="Jeffries C.D."/>
            <person name="Chertkov O."/>
            <person name="Brettin T."/>
            <person name="Detter J.C."/>
            <person name="Han C."/>
            <person name="Ali Z."/>
            <person name="Tindall B.J."/>
            <person name="Goker M."/>
            <person name="Bristow J."/>
            <person name="Eisen J.A."/>
            <person name="Markowitz V."/>
            <person name="Hugenholtz P."/>
            <person name="Kyrpides N.C."/>
            <person name="Klenk H.P."/>
        </authorList>
    </citation>
    <scope>NUCLEOTIDE SEQUENCE [LARGE SCALE GENOMIC DNA]</scope>
    <source>
        <strain evidence="2">DSM 44928 / JCM 14897 / NBRC 102108 / NRRL B-24433 / ID139908</strain>
    </source>
</reference>
<evidence type="ECO:0000313" key="2">
    <source>
        <dbReference type="Proteomes" id="UP000000851"/>
    </source>
</evidence>
<dbReference type="HOGENOM" id="CLU_1265048_0_0_11"/>
<dbReference type="KEGG" id="cai:Caci_6045"/>
<dbReference type="AlphaFoldDB" id="C7QGM2"/>
<dbReference type="EMBL" id="CP001700">
    <property type="protein sequence ID" value="ACU74902.1"/>
    <property type="molecule type" value="Genomic_DNA"/>
</dbReference>
<accession>C7QGM2</accession>
<organism evidence="1 2">
    <name type="scientific">Catenulispora acidiphila (strain DSM 44928 / JCM 14897 / NBRC 102108 / NRRL B-24433 / ID139908)</name>
    <dbReference type="NCBI Taxonomy" id="479433"/>
    <lineage>
        <taxon>Bacteria</taxon>
        <taxon>Bacillati</taxon>
        <taxon>Actinomycetota</taxon>
        <taxon>Actinomycetes</taxon>
        <taxon>Catenulisporales</taxon>
        <taxon>Catenulisporaceae</taxon>
        <taxon>Catenulispora</taxon>
    </lineage>
</organism>
<sequence>MFFCGFTEGKTRVRPGSDAAPVAATVSVMTKKLLAVTTATATLGVLAVLGCSAATASAKPAASEAAAASTAAHMTAFTTDDGPTEQVTLAGAVGDYGQAVSVNPDGSVNPEHDSQLELRLQHGTFRLDIAGIDKAFVAAMGSRFPTAPATCSGTISVTQRVAVVKGSGTGAYRGASGDFTLTITLDEVDKPTAGKPCDGSEAFLNQTIITAGPGNIRF</sequence>
<gene>
    <name evidence="1" type="ordered locus">Caci_6045</name>
</gene>
<dbReference type="STRING" id="479433.Caci_6045"/>
<dbReference type="eggNOG" id="ENOG5033U4X">
    <property type="taxonomic scope" value="Bacteria"/>
</dbReference>
<keyword evidence="2" id="KW-1185">Reference proteome</keyword>
<dbReference type="Proteomes" id="UP000000851">
    <property type="component" value="Chromosome"/>
</dbReference>